<feature type="active site" description="Proton acceptor" evidence="4">
    <location>
        <position position="38"/>
    </location>
</feature>
<dbReference type="PANTHER" id="PTHR42812">
    <property type="entry name" value="BETA-XYLOSIDASE"/>
    <property type="match status" value="1"/>
</dbReference>
<evidence type="ECO:0000256" key="4">
    <source>
        <dbReference type="PIRSR" id="PIRSR606710-1"/>
    </source>
</evidence>
<keyword evidence="9" id="KW-1185">Reference proteome</keyword>
<name>A0A6A7C2W3_9PEZI</name>
<feature type="site" description="Important for catalytic activity, responsible for pKa modulation of the active site Glu and correct orientation of both the proton donor and substrate" evidence="5">
    <location>
        <position position="158"/>
    </location>
</feature>
<gene>
    <name evidence="8" type="ORF">K470DRAFT_25650</name>
</gene>
<evidence type="ECO:0000313" key="8">
    <source>
        <dbReference type="EMBL" id="KAF2861916.1"/>
    </source>
</evidence>
<dbReference type="PANTHER" id="PTHR42812:SF5">
    <property type="entry name" value="ENDO-ARABINASE"/>
    <property type="match status" value="1"/>
</dbReference>
<organism evidence="8 9">
    <name type="scientific">Piedraia hortae CBS 480.64</name>
    <dbReference type="NCBI Taxonomy" id="1314780"/>
    <lineage>
        <taxon>Eukaryota</taxon>
        <taxon>Fungi</taxon>
        <taxon>Dikarya</taxon>
        <taxon>Ascomycota</taxon>
        <taxon>Pezizomycotina</taxon>
        <taxon>Dothideomycetes</taxon>
        <taxon>Dothideomycetidae</taxon>
        <taxon>Capnodiales</taxon>
        <taxon>Piedraiaceae</taxon>
        <taxon>Piedraia</taxon>
    </lineage>
</organism>
<dbReference type="Gene3D" id="2.115.10.20">
    <property type="entry name" value="Glycosyl hydrolase domain, family 43"/>
    <property type="match status" value="1"/>
</dbReference>
<dbReference type="CDD" id="cd08999">
    <property type="entry name" value="GH43_ABN-like"/>
    <property type="match status" value="1"/>
</dbReference>
<reference evidence="8" key="1">
    <citation type="journal article" date="2020" name="Stud. Mycol.">
        <title>101 Dothideomycetes genomes: a test case for predicting lifestyles and emergence of pathogens.</title>
        <authorList>
            <person name="Haridas S."/>
            <person name="Albert R."/>
            <person name="Binder M."/>
            <person name="Bloem J."/>
            <person name="Labutti K."/>
            <person name="Salamov A."/>
            <person name="Andreopoulos B."/>
            <person name="Baker S."/>
            <person name="Barry K."/>
            <person name="Bills G."/>
            <person name="Bluhm B."/>
            <person name="Cannon C."/>
            <person name="Castanera R."/>
            <person name="Culley D."/>
            <person name="Daum C."/>
            <person name="Ezra D."/>
            <person name="Gonzalez J."/>
            <person name="Henrissat B."/>
            <person name="Kuo A."/>
            <person name="Liang C."/>
            <person name="Lipzen A."/>
            <person name="Lutzoni F."/>
            <person name="Magnuson J."/>
            <person name="Mondo S."/>
            <person name="Nolan M."/>
            <person name="Ohm R."/>
            <person name="Pangilinan J."/>
            <person name="Park H.-J."/>
            <person name="Ramirez L."/>
            <person name="Alfaro M."/>
            <person name="Sun H."/>
            <person name="Tritt A."/>
            <person name="Yoshinaga Y."/>
            <person name="Zwiers L.-H."/>
            <person name="Turgeon B."/>
            <person name="Goodwin S."/>
            <person name="Spatafora J."/>
            <person name="Crous P."/>
            <person name="Grigoriev I."/>
        </authorList>
    </citation>
    <scope>NUCLEOTIDE SEQUENCE</scope>
    <source>
        <strain evidence="8">CBS 480.64</strain>
    </source>
</reference>
<protein>
    <submittedName>
        <fullName evidence="8">Glycoside hydrolase family 43 protein</fullName>
    </submittedName>
</protein>
<accession>A0A6A7C2W3</accession>
<feature type="signal peptide" evidence="7">
    <location>
        <begin position="1"/>
        <end position="17"/>
    </location>
</feature>
<dbReference type="Proteomes" id="UP000799421">
    <property type="component" value="Unassembled WGS sequence"/>
</dbReference>
<evidence type="ECO:0000256" key="5">
    <source>
        <dbReference type="PIRSR" id="PIRSR606710-2"/>
    </source>
</evidence>
<evidence type="ECO:0000256" key="2">
    <source>
        <dbReference type="ARBA" id="ARBA00022801"/>
    </source>
</evidence>
<keyword evidence="2 6" id="KW-0378">Hydrolase</keyword>
<dbReference type="AlphaFoldDB" id="A0A6A7C2W3"/>
<proteinExistence type="inferred from homology"/>
<evidence type="ECO:0000256" key="6">
    <source>
        <dbReference type="RuleBase" id="RU361187"/>
    </source>
</evidence>
<dbReference type="InterPro" id="IPR023296">
    <property type="entry name" value="Glyco_hydro_beta-prop_sf"/>
</dbReference>
<dbReference type="GO" id="GO:0004553">
    <property type="term" value="F:hydrolase activity, hydrolyzing O-glycosyl compounds"/>
    <property type="evidence" value="ECO:0007669"/>
    <property type="project" value="InterPro"/>
</dbReference>
<feature type="active site" description="Proton donor" evidence="4">
    <location>
        <position position="231"/>
    </location>
</feature>
<dbReference type="EMBL" id="MU005969">
    <property type="protein sequence ID" value="KAF2861916.1"/>
    <property type="molecule type" value="Genomic_DNA"/>
</dbReference>
<dbReference type="SUPFAM" id="SSF75005">
    <property type="entry name" value="Arabinanase/levansucrase/invertase"/>
    <property type="match status" value="1"/>
</dbReference>
<dbReference type="OrthoDB" id="3879658at2759"/>
<evidence type="ECO:0000256" key="3">
    <source>
        <dbReference type="ARBA" id="ARBA00023295"/>
    </source>
</evidence>
<keyword evidence="7" id="KW-0732">Signal</keyword>
<feature type="chain" id="PRO_5025492570" evidence="7">
    <location>
        <begin position="18"/>
        <end position="330"/>
    </location>
</feature>
<comment type="similarity">
    <text evidence="1 6">Belongs to the glycosyl hydrolase 43 family.</text>
</comment>
<evidence type="ECO:0000313" key="9">
    <source>
        <dbReference type="Proteomes" id="UP000799421"/>
    </source>
</evidence>
<dbReference type="InterPro" id="IPR006710">
    <property type="entry name" value="Glyco_hydro_43"/>
</dbReference>
<dbReference type="Pfam" id="PF04616">
    <property type="entry name" value="Glyco_hydro_43"/>
    <property type="match status" value="1"/>
</dbReference>
<evidence type="ECO:0000256" key="1">
    <source>
        <dbReference type="ARBA" id="ARBA00009865"/>
    </source>
</evidence>
<evidence type="ECO:0000256" key="7">
    <source>
        <dbReference type="SAM" id="SignalP"/>
    </source>
</evidence>
<sequence length="330" mass="35523">MLDHLIIAAAAVLFCSAAPLPPPHFITGPVANGTNFPDPSIINDGKNWYSFATRTKGSYIHIQVARSHDFKTWEVLPIDALPNLPRWVDQSGDSATWAPDVSRLDNGKYIMYYSARIVNDTTKHCTGAATSTSITGPYIPTDENEPLICPLSAGGAIDASGFKDPDTKQRYIVYKVDGNSIGHGGACGNDVAPYIPTPLTLQPVSTDGLTFTGPAITLIDNAGSSDEGVLEAPSLTKSRGRYYLFYSSGCFTTDRYQVNYAVSENLTSGWKKAAEPLLQTGVSGLRAPGGADLDPDGKHFVFHAGEVGARGMYTARVELRGEYVSFRRGY</sequence>
<dbReference type="InterPro" id="IPR051795">
    <property type="entry name" value="Glycosyl_Hydrlase_43"/>
</dbReference>
<keyword evidence="3 6" id="KW-0326">Glycosidase</keyword>
<dbReference type="GO" id="GO:0005975">
    <property type="term" value="P:carbohydrate metabolic process"/>
    <property type="evidence" value="ECO:0007669"/>
    <property type="project" value="InterPro"/>
</dbReference>